<sequence>MREKRVLIPSVNDKNLHGVLYFTLEENNSTKPPILIMCHGFTGDKYELGHFPETGKALNKEGYDALIFDFSGSGENKREPINLL</sequence>
<proteinExistence type="predicted"/>
<dbReference type="Pfam" id="PF00561">
    <property type="entry name" value="Abhydrolase_1"/>
    <property type="match status" value="1"/>
</dbReference>
<accession>X1IPU9</accession>
<dbReference type="EMBL" id="BARU01023998">
    <property type="protein sequence ID" value="GAH59558.1"/>
    <property type="molecule type" value="Genomic_DNA"/>
</dbReference>
<dbReference type="InterPro" id="IPR000073">
    <property type="entry name" value="AB_hydrolase_1"/>
</dbReference>
<protein>
    <recommendedName>
        <fullName evidence="1">AB hydrolase-1 domain-containing protein</fullName>
    </recommendedName>
</protein>
<dbReference type="AlphaFoldDB" id="X1IPU9"/>
<reference evidence="2" key="1">
    <citation type="journal article" date="2014" name="Front. Microbiol.">
        <title>High frequency of phylogenetically diverse reductive dehalogenase-homologous genes in deep subseafloor sedimentary metagenomes.</title>
        <authorList>
            <person name="Kawai M."/>
            <person name="Futagami T."/>
            <person name="Toyoda A."/>
            <person name="Takaki Y."/>
            <person name="Nishi S."/>
            <person name="Hori S."/>
            <person name="Arai W."/>
            <person name="Tsubouchi T."/>
            <person name="Morono Y."/>
            <person name="Uchiyama I."/>
            <person name="Ito T."/>
            <person name="Fujiyama A."/>
            <person name="Inagaki F."/>
            <person name="Takami H."/>
        </authorList>
    </citation>
    <scope>NUCLEOTIDE SEQUENCE</scope>
    <source>
        <strain evidence="2">Expedition CK06-06</strain>
    </source>
</reference>
<comment type="caution">
    <text evidence="2">The sequence shown here is derived from an EMBL/GenBank/DDBJ whole genome shotgun (WGS) entry which is preliminary data.</text>
</comment>
<evidence type="ECO:0000259" key="1">
    <source>
        <dbReference type="Pfam" id="PF00561"/>
    </source>
</evidence>
<feature type="domain" description="AB hydrolase-1" evidence="1">
    <location>
        <begin position="33"/>
        <end position="79"/>
    </location>
</feature>
<name>X1IPU9_9ZZZZ</name>
<dbReference type="InterPro" id="IPR029058">
    <property type="entry name" value="AB_hydrolase_fold"/>
</dbReference>
<evidence type="ECO:0000313" key="2">
    <source>
        <dbReference type="EMBL" id="GAH59558.1"/>
    </source>
</evidence>
<dbReference type="SUPFAM" id="SSF53474">
    <property type="entry name" value="alpha/beta-Hydrolases"/>
    <property type="match status" value="1"/>
</dbReference>
<organism evidence="2">
    <name type="scientific">marine sediment metagenome</name>
    <dbReference type="NCBI Taxonomy" id="412755"/>
    <lineage>
        <taxon>unclassified sequences</taxon>
        <taxon>metagenomes</taxon>
        <taxon>ecological metagenomes</taxon>
    </lineage>
</organism>
<feature type="non-terminal residue" evidence="2">
    <location>
        <position position="84"/>
    </location>
</feature>
<gene>
    <name evidence="2" type="ORF">S03H2_38877</name>
</gene>
<dbReference type="Gene3D" id="3.40.50.1820">
    <property type="entry name" value="alpha/beta hydrolase"/>
    <property type="match status" value="1"/>
</dbReference>